<feature type="compositionally biased region" description="Low complexity" evidence="1">
    <location>
        <begin position="579"/>
        <end position="596"/>
    </location>
</feature>
<feature type="region of interest" description="Disordered" evidence="1">
    <location>
        <begin position="578"/>
        <end position="644"/>
    </location>
</feature>
<sequence>MCKGDEFGGNWQESTEHLTEAINVLSRPGVEPSYYLLLFLTEKAKIQARLGKYDESLRVFMRARSLFGQIRTHALGEIFAVTETKLRETELITCVYETVPMIFKGNNALAKERLLTLVEVIEQEFPNSIELPTAHNQLGLSEQRGRSSAESTERAKARYLICLRLRTYFLKINPIPLYAPLNNVAMLCYRSNDLGQFYNLLEKALQISREFDWNHYYTGLSLVHLAEGSIGRGHFMSALLYLKEGERVLTLTAKDHDLRHRALLELAHVMVTLAPGSSHERSMQVGQQTDTCNPGLPRDGELVQSARGMCKQIAQDDLNKSAKYYLERLTELAKDMKGPTSPNKNIGEREQAISESSPLCQFAGLGSTHQPFIKQDISSTGATWSNSKKDGELSKCNREIPRFDLINSNFGSDGTNSLDMYVLCGQPIPQSGSSERNFRQEFHQSFNFAAPSSQSHERPCREPVEHTEPLDFLPREADEPVSSRRQPQEDEDQATGGDAGAELTFCHGNQLHVTLPFTRKAVENIWPTSPQIGVGCNDQCRNTDNNMDDNFEKISHFQQKDNILQQGLKELTLSRQLESSVDQSGSGFASSSGRGSMNRSTMDGTPSVFLDQPRDCDTHSVPNQIQGARPKTISNKKRSKSEHQ</sequence>
<gene>
    <name evidence="2" type="ORF">RRG08_016382</name>
</gene>
<comment type="caution">
    <text evidence="2">The sequence shown here is derived from an EMBL/GenBank/DDBJ whole genome shotgun (WGS) entry which is preliminary data.</text>
</comment>
<dbReference type="InterPro" id="IPR011990">
    <property type="entry name" value="TPR-like_helical_dom_sf"/>
</dbReference>
<feature type="region of interest" description="Disordered" evidence="1">
    <location>
        <begin position="448"/>
        <end position="502"/>
    </location>
</feature>
<keyword evidence="3" id="KW-1185">Reference proteome</keyword>
<proteinExistence type="predicted"/>
<dbReference type="AlphaFoldDB" id="A0AAE1E8S9"/>
<evidence type="ECO:0000313" key="3">
    <source>
        <dbReference type="Proteomes" id="UP001283361"/>
    </source>
</evidence>
<feature type="compositionally biased region" description="Basic residues" evidence="1">
    <location>
        <begin position="634"/>
        <end position="644"/>
    </location>
</feature>
<dbReference type="SUPFAM" id="SSF48452">
    <property type="entry name" value="TPR-like"/>
    <property type="match status" value="1"/>
</dbReference>
<dbReference type="EMBL" id="JAWDGP010000671">
    <property type="protein sequence ID" value="KAK3798481.1"/>
    <property type="molecule type" value="Genomic_DNA"/>
</dbReference>
<protein>
    <submittedName>
        <fullName evidence="2">Uncharacterized protein</fullName>
    </submittedName>
</protein>
<feature type="compositionally biased region" description="Basic and acidic residues" evidence="1">
    <location>
        <begin position="455"/>
        <end position="488"/>
    </location>
</feature>
<name>A0AAE1E8S9_9GAST</name>
<dbReference type="Proteomes" id="UP001283361">
    <property type="component" value="Unassembled WGS sequence"/>
</dbReference>
<evidence type="ECO:0000256" key="1">
    <source>
        <dbReference type="SAM" id="MobiDB-lite"/>
    </source>
</evidence>
<reference evidence="2" key="1">
    <citation type="journal article" date="2023" name="G3 (Bethesda)">
        <title>A reference genome for the long-term kleptoplast-retaining sea slug Elysia crispata morphotype clarki.</title>
        <authorList>
            <person name="Eastman K.E."/>
            <person name="Pendleton A.L."/>
            <person name="Shaikh M.A."/>
            <person name="Suttiyut T."/>
            <person name="Ogas R."/>
            <person name="Tomko P."/>
            <person name="Gavelis G."/>
            <person name="Widhalm J.R."/>
            <person name="Wisecaver J.H."/>
        </authorList>
    </citation>
    <scope>NUCLEOTIDE SEQUENCE</scope>
    <source>
        <strain evidence="2">ECLA1</strain>
    </source>
</reference>
<dbReference type="Gene3D" id="1.25.40.10">
    <property type="entry name" value="Tetratricopeptide repeat domain"/>
    <property type="match status" value="1"/>
</dbReference>
<accession>A0AAE1E8S9</accession>
<organism evidence="2 3">
    <name type="scientific">Elysia crispata</name>
    <name type="common">lettuce slug</name>
    <dbReference type="NCBI Taxonomy" id="231223"/>
    <lineage>
        <taxon>Eukaryota</taxon>
        <taxon>Metazoa</taxon>
        <taxon>Spiralia</taxon>
        <taxon>Lophotrochozoa</taxon>
        <taxon>Mollusca</taxon>
        <taxon>Gastropoda</taxon>
        <taxon>Heterobranchia</taxon>
        <taxon>Euthyneura</taxon>
        <taxon>Panpulmonata</taxon>
        <taxon>Sacoglossa</taxon>
        <taxon>Placobranchoidea</taxon>
        <taxon>Plakobranchidae</taxon>
        <taxon>Elysia</taxon>
    </lineage>
</organism>
<evidence type="ECO:0000313" key="2">
    <source>
        <dbReference type="EMBL" id="KAK3798481.1"/>
    </source>
</evidence>